<protein>
    <recommendedName>
        <fullName evidence="4">Outer membrane protein beta-barrel domain-containing protein</fullName>
    </recommendedName>
</protein>
<reference evidence="2" key="1">
    <citation type="submission" date="2021-11" db="EMBL/GenBank/DDBJ databases">
        <title>Description of a new species Pelosinus isolated from the bottom sediments of Lake Baikal.</title>
        <authorList>
            <person name="Zakharyuk A."/>
        </authorList>
    </citation>
    <scope>NUCLEOTIDE SEQUENCE</scope>
    <source>
        <strain evidence="2">Bkl1</strain>
    </source>
</reference>
<feature type="chain" id="PRO_5045483127" description="Outer membrane protein beta-barrel domain-containing protein" evidence="1">
    <location>
        <begin position="22"/>
        <end position="154"/>
    </location>
</feature>
<keyword evidence="3" id="KW-1185">Reference proteome</keyword>
<evidence type="ECO:0000256" key="1">
    <source>
        <dbReference type="SAM" id="SignalP"/>
    </source>
</evidence>
<dbReference type="EMBL" id="JAJHJB010000008">
    <property type="protein sequence ID" value="MCC5465271.1"/>
    <property type="molecule type" value="Genomic_DNA"/>
</dbReference>
<proteinExistence type="predicted"/>
<evidence type="ECO:0000313" key="2">
    <source>
        <dbReference type="EMBL" id="MCC5465271.1"/>
    </source>
</evidence>
<dbReference type="RefSeq" id="WP_229534531.1">
    <property type="nucleotide sequence ID" value="NZ_JAJHJB010000008.1"/>
</dbReference>
<organism evidence="2 3">
    <name type="scientific">Pelosinus baikalensis</name>
    <dbReference type="NCBI Taxonomy" id="2892015"/>
    <lineage>
        <taxon>Bacteria</taxon>
        <taxon>Bacillati</taxon>
        <taxon>Bacillota</taxon>
        <taxon>Negativicutes</taxon>
        <taxon>Selenomonadales</taxon>
        <taxon>Sporomusaceae</taxon>
        <taxon>Pelosinus</taxon>
    </lineage>
</organism>
<keyword evidence="1" id="KW-0732">Signal</keyword>
<gene>
    <name evidence="2" type="ORF">LMF89_07835</name>
</gene>
<evidence type="ECO:0008006" key="4">
    <source>
        <dbReference type="Google" id="ProtNLM"/>
    </source>
</evidence>
<evidence type="ECO:0000313" key="3">
    <source>
        <dbReference type="Proteomes" id="UP001165492"/>
    </source>
</evidence>
<dbReference type="Proteomes" id="UP001165492">
    <property type="component" value="Unassembled WGS sequence"/>
</dbReference>
<accession>A0ABS8HQ21</accession>
<name>A0ABS8HQ21_9FIRM</name>
<comment type="caution">
    <text evidence="2">The sequence shown here is derived from an EMBL/GenBank/DDBJ whole genome shotgun (WGS) entry which is preliminary data.</text>
</comment>
<sequence>MKKIALTVVSLLAFGASTGFAAPINNLVQGQTAIGVIDDSFYLQHKMSDNLTLGLQKNDIYGQVNVNNNIRAIIGSRDYNSNSRIYIGAAVTSPLAPSLDGYASLVGATNFKELQVGANYNLTNNLDVNVNYRSFMPDEGSNSNRTGLGATLKF</sequence>
<feature type="signal peptide" evidence="1">
    <location>
        <begin position="1"/>
        <end position="21"/>
    </location>
</feature>
<dbReference type="SUPFAM" id="SSF56935">
    <property type="entry name" value="Porins"/>
    <property type="match status" value="1"/>
</dbReference>